<proteinExistence type="predicted"/>
<keyword evidence="2" id="KW-1185">Reference proteome</keyword>
<dbReference type="EMBL" id="CP026538">
    <property type="protein sequence ID" value="QAZ68599.1"/>
    <property type="molecule type" value="Genomic_DNA"/>
</dbReference>
<protein>
    <submittedName>
        <fullName evidence="1">Uncharacterized protein</fullName>
    </submittedName>
</protein>
<dbReference type="AlphaFoldDB" id="A0A4P6I3W0"/>
<organism evidence="1 2">
    <name type="scientific">Solidesulfovibrio carbinolicus</name>
    <dbReference type="NCBI Taxonomy" id="296842"/>
    <lineage>
        <taxon>Bacteria</taxon>
        <taxon>Pseudomonadati</taxon>
        <taxon>Thermodesulfobacteriota</taxon>
        <taxon>Desulfovibrionia</taxon>
        <taxon>Desulfovibrionales</taxon>
        <taxon>Desulfovibrionaceae</taxon>
        <taxon>Solidesulfovibrio</taxon>
    </lineage>
</organism>
<dbReference type="OrthoDB" id="5457791at2"/>
<accession>A0A4P6I3W0</accession>
<dbReference type="KEGG" id="dcb:C3Y92_15720"/>
<sequence length="112" mass="13323">MPYKDLRFISNGILGETYPSSFERKVLLVMYYSELLAINFEEIESFLNMYSREKLLKIFYLDINFVEHIYTEFVNSGIDTILPKIFDRLIKIQELLHQREMLKSCKTLGLAQ</sequence>
<gene>
    <name evidence="1" type="ORF">C3Y92_15720</name>
</gene>
<name>A0A4P6I3W0_9BACT</name>
<dbReference type="Proteomes" id="UP000293296">
    <property type="component" value="Chromosome"/>
</dbReference>
<reference evidence="1 2" key="1">
    <citation type="submission" date="2018-02" db="EMBL/GenBank/DDBJ databases">
        <title>Genome sequence of Desulfovibrio carbinolicus DSM 3852.</title>
        <authorList>
            <person name="Wilbanks E."/>
            <person name="Skennerton C.T."/>
            <person name="Orphan V.J."/>
        </authorList>
    </citation>
    <scope>NUCLEOTIDE SEQUENCE [LARGE SCALE GENOMIC DNA]</scope>
    <source>
        <strain evidence="1 2">DSM 3852</strain>
    </source>
</reference>
<evidence type="ECO:0000313" key="2">
    <source>
        <dbReference type="Proteomes" id="UP000293296"/>
    </source>
</evidence>
<evidence type="ECO:0000313" key="1">
    <source>
        <dbReference type="EMBL" id="QAZ68599.1"/>
    </source>
</evidence>